<comment type="caution">
    <text evidence="7">The sequence shown here is derived from an EMBL/GenBank/DDBJ whole genome shotgun (WGS) entry which is preliminary data.</text>
</comment>
<dbReference type="EMBL" id="JACHVA010000007">
    <property type="protein sequence ID" value="MBC2600251.1"/>
    <property type="molecule type" value="Genomic_DNA"/>
</dbReference>
<evidence type="ECO:0000256" key="3">
    <source>
        <dbReference type="ARBA" id="ARBA00022692"/>
    </source>
</evidence>
<dbReference type="Pfam" id="PF03631">
    <property type="entry name" value="Virul_fac_BrkB"/>
    <property type="match status" value="1"/>
</dbReference>
<evidence type="ECO:0000256" key="2">
    <source>
        <dbReference type="ARBA" id="ARBA00022475"/>
    </source>
</evidence>
<dbReference type="PIRSF" id="PIRSF035875">
    <property type="entry name" value="RNase_BN"/>
    <property type="match status" value="1"/>
</dbReference>
<keyword evidence="5 6" id="KW-0472">Membrane</keyword>
<evidence type="ECO:0000313" key="7">
    <source>
        <dbReference type="EMBL" id="MBC2600251.1"/>
    </source>
</evidence>
<dbReference type="RefSeq" id="WP_185691008.1">
    <property type="nucleotide sequence ID" value="NZ_JACHVA010000007.1"/>
</dbReference>
<organism evidence="7 8">
    <name type="scientific">Puniceicoccus vermicola</name>
    <dbReference type="NCBI Taxonomy" id="388746"/>
    <lineage>
        <taxon>Bacteria</taxon>
        <taxon>Pseudomonadati</taxon>
        <taxon>Verrucomicrobiota</taxon>
        <taxon>Opitutia</taxon>
        <taxon>Puniceicoccales</taxon>
        <taxon>Puniceicoccaceae</taxon>
        <taxon>Puniceicoccus</taxon>
    </lineage>
</organism>
<feature type="transmembrane region" description="Helical" evidence="6">
    <location>
        <begin position="86"/>
        <end position="104"/>
    </location>
</feature>
<keyword evidence="8" id="KW-1185">Reference proteome</keyword>
<accession>A0A7X1AUH6</accession>
<proteinExistence type="predicted"/>
<comment type="subcellular location">
    <subcellularLocation>
        <location evidence="1">Cell membrane</location>
        <topology evidence="1">Multi-pass membrane protein</topology>
    </subcellularLocation>
</comment>
<gene>
    <name evidence="7" type="ORF">H5P30_00485</name>
</gene>
<dbReference type="GO" id="GO:0005886">
    <property type="term" value="C:plasma membrane"/>
    <property type="evidence" value="ECO:0007669"/>
    <property type="project" value="UniProtKB-SubCell"/>
</dbReference>
<evidence type="ECO:0000256" key="1">
    <source>
        <dbReference type="ARBA" id="ARBA00004651"/>
    </source>
</evidence>
<dbReference type="AlphaFoldDB" id="A0A7X1AUH6"/>
<keyword evidence="4 6" id="KW-1133">Transmembrane helix</keyword>
<dbReference type="PANTHER" id="PTHR30213">
    <property type="entry name" value="INNER MEMBRANE PROTEIN YHJD"/>
    <property type="match status" value="1"/>
</dbReference>
<dbReference type="PANTHER" id="PTHR30213:SF0">
    <property type="entry name" value="UPF0761 MEMBRANE PROTEIN YIHY"/>
    <property type="match status" value="1"/>
</dbReference>
<keyword evidence="3 6" id="KW-0812">Transmembrane</keyword>
<dbReference type="Proteomes" id="UP000525652">
    <property type="component" value="Unassembled WGS sequence"/>
</dbReference>
<evidence type="ECO:0000256" key="6">
    <source>
        <dbReference type="SAM" id="Phobius"/>
    </source>
</evidence>
<feature type="transmembrane region" description="Helical" evidence="6">
    <location>
        <begin position="174"/>
        <end position="194"/>
    </location>
</feature>
<dbReference type="InterPro" id="IPR017039">
    <property type="entry name" value="Virul_fac_BrkB"/>
</dbReference>
<feature type="transmembrane region" description="Helical" evidence="6">
    <location>
        <begin position="135"/>
        <end position="162"/>
    </location>
</feature>
<evidence type="ECO:0000256" key="5">
    <source>
        <dbReference type="ARBA" id="ARBA00023136"/>
    </source>
</evidence>
<sequence length="274" mass="30746">MIEYIKDIARGVWKGAMDDHLTIVAAGVTYYLILGIFPAMAALILIYGLFFEPSQIQEQFNQMSGLLPDSLQEGILSQMKDISKKSGQAGLGGILSILLAVWSGSKASRAFIQALNITYNEEETRGFFRVMSNGVILTFSGLVTGTVALALIAILPVVLSFLHLQKESFWIIEIIRWTLLVFLFMTILAVYYRFAPDRKPPEWRWVTPGAVAATVLWIIASNVFSWYVGNFGNFNETYGAFGVAIIFLFWLYFSSFFILLGAELNIAIEKKLRH</sequence>
<evidence type="ECO:0000313" key="8">
    <source>
        <dbReference type="Proteomes" id="UP000525652"/>
    </source>
</evidence>
<evidence type="ECO:0000256" key="4">
    <source>
        <dbReference type="ARBA" id="ARBA00022989"/>
    </source>
</evidence>
<reference evidence="7 8" key="1">
    <citation type="submission" date="2020-07" db="EMBL/GenBank/DDBJ databases">
        <authorList>
            <person name="Feng X."/>
        </authorList>
    </citation>
    <scope>NUCLEOTIDE SEQUENCE [LARGE SCALE GENOMIC DNA]</scope>
    <source>
        <strain evidence="7 8">JCM14086</strain>
    </source>
</reference>
<feature type="transmembrane region" description="Helical" evidence="6">
    <location>
        <begin position="206"/>
        <end position="228"/>
    </location>
</feature>
<feature type="transmembrane region" description="Helical" evidence="6">
    <location>
        <begin position="21"/>
        <end position="50"/>
    </location>
</feature>
<name>A0A7X1AUH6_9BACT</name>
<keyword evidence="2" id="KW-1003">Cell membrane</keyword>
<protein>
    <submittedName>
        <fullName evidence="7">YihY/virulence factor BrkB family protein</fullName>
    </submittedName>
</protein>
<dbReference type="NCBIfam" id="TIGR00765">
    <property type="entry name" value="yihY_not_rbn"/>
    <property type="match status" value="1"/>
</dbReference>
<feature type="transmembrane region" description="Helical" evidence="6">
    <location>
        <begin position="240"/>
        <end position="268"/>
    </location>
</feature>